<evidence type="ECO:0000256" key="1">
    <source>
        <dbReference type="ARBA" id="ARBA00004141"/>
    </source>
</evidence>
<keyword evidence="4 5" id="KW-0472">Membrane</keyword>
<dbReference type="Pfam" id="PF00654">
    <property type="entry name" value="Voltage_CLC"/>
    <property type="match status" value="1"/>
</dbReference>
<dbReference type="PANTHER" id="PTHR43427:SF12">
    <property type="entry name" value="CHLORIDE TRANSPORTER"/>
    <property type="match status" value="1"/>
</dbReference>
<dbReference type="GO" id="GO:0016020">
    <property type="term" value="C:membrane"/>
    <property type="evidence" value="ECO:0007669"/>
    <property type="project" value="UniProtKB-SubCell"/>
</dbReference>
<dbReference type="KEGG" id="bliq:INP51_14640"/>
<dbReference type="RefSeq" id="WP_193735513.1">
    <property type="nucleotide sequence ID" value="NZ_CP063304.1"/>
</dbReference>
<dbReference type="PANTHER" id="PTHR43427">
    <property type="entry name" value="CHLORIDE CHANNEL PROTEIN CLC-E"/>
    <property type="match status" value="1"/>
</dbReference>
<evidence type="ECO:0000313" key="7">
    <source>
        <dbReference type="Proteomes" id="UP000593601"/>
    </source>
</evidence>
<keyword evidence="7" id="KW-1185">Reference proteome</keyword>
<proteinExistence type="predicted"/>
<feature type="transmembrane region" description="Helical" evidence="5">
    <location>
        <begin position="145"/>
        <end position="173"/>
    </location>
</feature>
<dbReference type="Proteomes" id="UP000593601">
    <property type="component" value="Chromosome"/>
</dbReference>
<evidence type="ECO:0000256" key="3">
    <source>
        <dbReference type="ARBA" id="ARBA00022989"/>
    </source>
</evidence>
<feature type="transmembrane region" description="Helical" evidence="5">
    <location>
        <begin position="361"/>
        <end position="390"/>
    </location>
</feature>
<feature type="transmembrane region" description="Helical" evidence="5">
    <location>
        <begin position="52"/>
        <end position="70"/>
    </location>
</feature>
<evidence type="ECO:0000256" key="2">
    <source>
        <dbReference type="ARBA" id="ARBA00022692"/>
    </source>
</evidence>
<dbReference type="InterPro" id="IPR050368">
    <property type="entry name" value="ClC-type_chloride_channel"/>
</dbReference>
<sequence>MKEKVNRVFRTYGGLFLLGAAGIPIGAVVGVIETFFGRGLLLMSRTREQHPLYFIPFLALAGVFIAYCYMKFGGKSSQGMNLVFEVGQGEEEIIPKRLIPFSILGTWLSNLFGASTGREGVAMQIGATFSHWVGRRLPFKDASNIFLVTGLAAGFAGLFQTPIAAVVFAMGIMTAGVLEYEALIPAFTAAYTACEVSKALGLKNTAFALSADHTINVSVFWKMIVLGMIFGIVGAAFAWCLKWTKKLVADKISNPMIRIAVMGAVISICMLILYQGRYSGTGSNLITDSFTGGKIYRYDWLLKFILTVVSLSAGFQGGEVTPLFAIGSSLGVVLAGIFHLPVELVAAMGYVSVFAAGTNTFFAPVLIGAEVFGFQFLPHFFIVCTIAYAFNMNKSIYTMQRIR</sequence>
<feature type="transmembrane region" description="Helical" evidence="5">
    <location>
        <begin position="256"/>
        <end position="275"/>
    </location>
</feature>
<dbReference type="AlphaFoldDB" id="A0A7M2RFP5"/>
<dbReference type="PRINTS" id="PR00762">
    <property type="entry name" value="CLCHANNEL"/>
</dbReference>
<reference evidence="6 7" key="1">
    <citation type="submission" date="2020-10" db="EMBL/GenBank/DDBJ databases">
        <title>Blautia liquoris sp.nov., isolated from the mud in a fermentation cellar used for the production of Chinese strong-flavoured liquor.</title>
        <authorList>
            <person name="Lu L."/>
        </authorList>
    </citation>
    <scope>NUCLEOTIDE SEQUENCE [LARGE SCALE GENOMIC DNA]</scope>
    <source>
        <strain evidence="6 7">LZLJ-3</strain>
    </source>
</reference>
<protein>
    <submittedName>
        <fullName evidence="6">Chloride channel protein</fullName>
    </submittedName>
</protein>
<feature type="transmembrane region" description="Helical" evidence="5">
    <location>
        <begin position="12"/>
        <end position="32"/>
    </location>
</feature>
<gene>
    <name evidence="6" type="ORF">INP51_14640</name>
</gene>
<evidence type="ECO:0000256" key="5">
    <source>
        <dbReference type="SAM" id="Phobius"/>
    </source>
</evidence>
<keyword evidence="2 5" id="KW-0812">Transmembrane</keyword>
<accession>A0A7M2RFP5</accession>
<dbReference type="Gene3D" id="1.10.3080.10">
    <property type="entry name" value="Clc chloride channel"/>
    <property type="match status" value="1"/>
</dbReference>
<evidence type="ECO:0000313" key="6">
    <source>
        <dbReference type="EMBL" id="QOV19166.1"/>
    </source>
</evidence>
<dbReference type="SUPFAM" id="SSF81340">
    <property type="entry name" value="Clc chloride channel"/>
    <property type="match status" value="1"/>
</dbReference>
<dbReference type="InterPro" id="IPR001807">
    <property type="entry name" value="ClC"/>
</dbReference>
<organism evidence="6 7">
    <name type="scientific">Blautia liquoris</name>
    <dbReference type="NCBI Taxonomy" id="2779518"/>
    <lineage>
        <taxon>Bacteria</taxon>
        <taxon>Bacillati</taxon>
        <taxon>Bacillota</taxon>
        <taxon>Clostridia</taxon>
        <taxon>Lachnospirales</taxon>
        <taxon>Lachnospiraceae</taxon>
        <taxon>Blautia</taxon>
    </lineage>
</organism>
<feature type="transmembrane region" description="Helical" evidence="5">
    <location>
        <begin position="219"/>
        <end position="244"/>
    </location>
</feature>
<keyword evidence="3 5" id="KW-1133">Transmembrane helix</keyword>
<feature type="transmembrane region" description="Helical" evidence="5">
    <location>
        <begin position="322"/>
        <end position="341"/>
    </location>
</feature>
<dbReference type="EMBL" id="CP063304">
    <property type="protein sequence ID" value="QOV19166.1"/>
    <property type="molecule type" value="Genomic_DNA"/>
</dbReference>
<name>A0A7M2RFP5_9FIRM</name>
<comment type="subcellular location">
    <subcellularLocation>
        <location evidence="1">Membrane</location>
        <topology evidence="1">Multi-pass membrane protein</topology>
    </subcellularLocation>
</comment>
<dbReference type="InterPro" id="IPR014743">
    <property type="entry name" value="Cl-channel_core"/>
</dbReference>
<dbReference type="GO" id="GO:0015108">
    <property type="term" value="F:chloride transmembrane transporter activity"/>
    <property type="evidence" value="ECO:0007669"/>
    <property type="project" value="InterPro"/>
</dbReference>
<evidence type="ECO:0000256" key="4">
    <source>
        <dbReference type="ARBA" id="ARBA00023136"/>
    </source>
</evidence>